<accession>A0A0G4PA75</accession>
<gene>
    <name evidence="2" type="ORF">PCAMFM013_S009g000161</name>
</gene>
<protein>
    <submittedName>
        <fullName evidence="2">Str. FM013</fullName>
    </submittedName>
</protein>
<evidence type="ECO:0000313" key="2">
    <source>
        <dbReference type="EMBL" id="CRL23221.1"/>
    </source>
</evidence>
<evidence type="ECO:0000256" key="1">
    <source>
        <dbReference type="SAM" id="MobiDB-lite"/>
    </source>
</evidence>
<evidence type="ECO:0000313" key="3">
    <source>
        <dbReference type="Proteomes" id="UP000053732"/>
    </source>
</evidence>
<feature type="compositionally biased region" description="Polar residues" evidence="1">
    <location>
        <begin position="7"/>
        <end position="27"/>
    </location>
</feature>
<keyword evidence="3" id="KW-1185">Reference proteome</keyword>
<sequence length="63" mass="6857">MPKSPLRVQTDSIMLASQPSTGETTADSDLEPHKATSSCLGTVADYLIEKPTQPDFEERYSPS</sequence>
<dbReference type="EMBL" id="HG793142">
    <property type="protein sequence ID" value="CRL23221.1"/>
    <property type="molecule type" value="Genomic_DNA"/>
</dbReference>
<organism evidence="2 3">
    <name type="scientific">Penicillium camemberti (strain FM 013)</name>
    <dbReference type="NCBI Taxonomy" id="1429867"/>
    <lineage>
        <taxon>Eukaryota</taxon>
        <taxon>Fungi</taxon>
        <taxon>Dikarya</taxon>
        <taxon>Ascomycota</taxon>
        <taxon>Pezizomycotina</taxon>
        <taxon>Eurotiomycetes</taxon>
        <taxon>Eurotiomycetidae</taxon>
        <taxon>Eurotiales</taxon>
        <taxon>Aspergillaceae</taxon>
        <taxon>Penicillium</taxon>
    </lineage>
</organism>
<dbReference type="AlphaFoldDB" id="A0A0G4PA75"/>
<proteinExistence type="predicted"/>
<reference evidence="2 3" key="1">
    <citation type="journal article" date="2014" name="Nat. Commun.">
        <title>Multiple recent horizontal transfers of a large genomic region in cheese making fungi.</title>
        <authorList>
            <person name="Cheeseman K."/>
            <person name="Ropars J."/>
            <person name="Renault P."/>
            <person name="Dupont J."/>
            <person name="Gouzy J."/>
            <person name="Branca A."/>
            <person name="Abraham A.L."/>
            <person name="Ceppi M."/>
            <person name="Conseiller E."/>
            <person name="Debuchy R."/>
            <person name="Malagnac F."/>
            <person name="Goarin A."/>
            <person name="Silar P."/>
            <person name="Lacoste S."/>
            <person name="Sallet E."/>
            <person name="Bensimon A."/>
            <person name="Giraud T."/>
            <person name="Brygoo Y."/>
        </authorList>
    </citation>
    <scope>NUCLEOTIDE SEQUENCE [LARGE SCALE GENOMIC DNA]</scope>
    <source>
        <strain evidence="3">FM 013</strain>
    </source>
</reference>
<name>A0A0G4PA75_PENC3</name>
<dbReference type="Proteomes" id="UP000053732">
    <property type="component" value="Unassembled WGS sequence"/>
</dbReference>
<feature type="region of interest" description="Disordered" evidence="1">
    <location>
        <begin position="1"/>
        <end position="35"/>
    </location>
</feature>